<dbReference type="EMBL" id="JAUOZU010000005">
    <property type="protein sequence ID" value="MDO6963553.1"/>
    <property type="molecule type" value="Genomic_DNA"/>
</dbReference>
<evidence type="ECO:0000256" key="2">
    <source>
        <dbReference type="ARBA" id="ARBA00022679"/>
    </source>
</evidence>
<comment type="caution">
    <text evidence="4">The sequence shown here is derived from an EMBL/GenBank/DDBJ whole genome shotgun (WGS) entry which is preliminary data.</text>
</comment>
<dbReference type="Proteomes" id="UP001174932">
    <property type="component" value="Unassembled WGS sequence"/>
</dbReference>
<dbReference type="RefSeq" id="WP_304375457.1">
    <property type="nucleotide sequence ID" value="NZ_JAUOZU010000005.1"/>
</dbReference>
<gene>
    <name evidence="4" type="ORF">Q4481_06270</name>
</gene>
<organism evidence="4 5">
    <name type="scientific">Rhizobium alvei</name>
    <dbReference type="NCBI Taxonomy" id="1132659"/>
    <lineage>
        <taxon>Bacteria</taxon>
        <taxon>Pseudomonadati</taxon>
        <taxon>Pseudomonadota</taxon>
        <taxon>Alphaproteobacteria</taxon>
        <taxon>Hyphomicrobiales</taxon>
        <taxon>Rhizobiaceae</taxon>
        <taxon>Rhizobium/Agrobacterium group</taxon>
        <taxon>Rhizobium</taxon>
    </lineage>
</organism>
<reference evidence="4" key="1">
    <citation type="journal article" date="2015" name="Int. J. Syst. Evol. Microbiol.">
        <title>Rhizobium alvei sp. nov., isolated from a freshwater river.</title>
        <authorList>
            <person name="Sheu S.Y."/>
            <person name="Huang H.W."/>
            <person name="Young C.C."/>
            <person name="Chen W.M."/>
        </authorList>
    </citation>
    <scope>NUCLEOTIDE SEQUENCE</scope>
    <source>
        <strain evidence="4">TNR-22</strain>
    </source>
</reference>
<dbReference type="Gene3D" id="3.40.640.10">
    <property type="entry name" value="Type I PLP-dependent aspartate aminotransferase-like (Major domain)"/>
    <property type="match status" value="1"/>
</dbReference>
<dbReference type="InterPro" id="IPR050087">
    <property type="entry name" value="AON_synthase_class-II"/>
</dbReference>
<comment type="cofactor">
    <cofactor evidence="1">
        <name>pyridoxal 5'-phosphate</name>
        <dbReference type="ChEBI" id="CHEBI:597326"/>
    </cofactor>
</comment>
<keyword evidence="2" id="KW-0808">Transferase</keyword>
<evidence type="ECO:0000313" key="4">
    <source>
        <dbReference type="EMBL" id="MDO6963553.1"/>
    </source>
</evidence>
<dbReference type="PANTHER" id="PTHR13693:SF103">
    <property type="entry name" value="AMINOTRANSFERASE CLASS I_CLASSII DOMAIN-CONTAINING PROTEIN"/>
    <property type="match status" value="1"/>
</dbReference>
<name>A0ABT8YIN4_9HYPH</name>
<sequence>MFENIPDPLRTSLPAAEKHNHKTNLLDRWTESGAWWEERIQHKIDPYQKYSTSRVGSFIEGAHRDGSTFAGHNFASQDYLSLASHPSLMKAAKDAIDIYGLHSAGSAALMGNTKLSVELERRLASFLGYEDAVLFPIGWAAGYGAVKTLVGPTDHVVIDILAHACTQEAARDATPNVHLHSHLNLKAVENRLARIRRDDPSGGILVVTETLFSMDSDVPDLAAMQEICRKYDATLLVDCAHDLGSHGKTGRGILEDQDMVGKVDILVGAFSKSFASMGGFVATNNKGFRFALRGQCGPSTFTNAMSPIQAAVVLAALDVIEGDEGRERREKLMHNSNRLRAGLEEAGFEVLGKPSAVVPMLIGDVLLARLMTRYAVELGGIVNLVEHPAVARNACRWRLQVMADHSDAQIDAMIEIAAKAREMAEMHCEWLSANDNSEKVRRFMPANETTGNVAAE</sequence>
<accession>A0ABT8YIN4</accession>
<proteinExistence type="predicted"/>
<evidence type="ECO:0000313" key="5">
    <source>
        <dbReference type="Proteomes" id="UP001174932"/>
    </source>
</evidence>
<dbReference type="InterPro" id="IPR015422">
    <property type="entry name" value="PyrdxlP-dep_Trfase_small"/>
</dbReference>
<dbReference type="Pfam" id="PF00155">
    <property type="entry name" value="Aminotran_1_2"/>
    <property type="match status" value="1"/>
</dbReference>
<feature type="domain" description="Aminotransferase class I/classII large" evidence="3">
    <location>
        <begin position="73"/>
        <end position="415"/>
    </location>
</feature>
<evidence type="ECO:0000259" key="3">
    <source>
        <dbReference type="Pfam" id="PF00155"/>
    </source>
</evidence>
<dbReference type="GO" id="GO:0008483">
    <property type="term" value="F:transaminase activity"/>
    <property type="evidence" value="ECO:0007669"/>
    <property type="project" value="UniProtKB-KW"/>
</dbReference>
<dbReference type="InterPro" id="IPR015421">
    <property type="entry name" value="PyrdxlP-dep_Trfase_major"/>
</dbReference>
<keyword evidence="5" id="KW-1185">Reference proteome</keyword>
<dbReference type="Gene3D" id="3.90.1150.10">
    <property type="entry name" value="Aspartate Aminotransferase, domain 1"/>
    <property type="match status" value="1"/>
</dbReference>
<protein>
    <submittedName>
        <fullName evidence="4">Aminotransferase class I/II-fold pyridoxal phosphate-dependent enzyme</fullName>
    </submittedName>
</protein>
<reference evidence="4" key="2">
    <citation type="submission" date="2023-07" db="EMBL/GenBank/DDBJ databases">
        <authorList>
            <person name="Shen H."/>
        </authorList>
    </citation>
    <scope>NUCLEOTIDE SEQUENCE</scope>
    <source>
        <strain evidence="4">TNR-22</strain>
    </source>
</reference>
<dbReference type="InterPro" id="IPR015424">
    <property type="entry name" value="PyrdxlP-dep_Trfase"/>
</dbReference>
<dbReference type="SUPFAM" id="SSF53383">
    <property type="entry name" value="PLP-dependent transferases"/>
    <property type="match status" value="1"/>
</dbReference>
<keyword evidence="4" id="KW-0032">Aminotransferase</keyword>
<dbReference type="PANTHER" id="PTHR13693">
    <property type="entry name" value="CLASS II AMINOTRANSFERASE/8-AMINO-7-OXONONANOATE SYNTHASE"/>
    <property type="match status" value="1"/>
</dbReference>
<dbReference type="InterPro" id="IPR004839">
    <property type="entry name" value="Aminotransferase_I/II_large"/>
</dbReference>
<evidence type="ECO:0000256" key="1">
    <source>
        <dbReference type="ARBA" id="ARBA00001933"/>
    </source>
</evidence>